<dbReference type="AlphaFoldDB" id="A0A2W5Z5M8"/>
<dbReference type="SUPFAM" id="SSF64376">
    <property type="entry name" value="YlxR-like"/>
    <property type="match status" value="1"/>
</dbReference>
<organism evidence="3 4">
    <name type="scientific">Candidatus Aeolococcus gillhamiae</name>
    <dbReference type="NCBI Taxonomy" id="3127015"/>
    <lineage>
        <taxon>Bacteria</taxon>
        <taxon>Bacillati</taxon>
        <taxon>Candidatus Dormiibacterota</taxon>
        <taxon>Candidatus Dormibacteria</taxon>
        <taxon>Candidatus Aeolococcales</taxon>
        <taxon>Candidatus Aeolococcaceae</taxon>
        <taxon>Candidatus Aeolococcus</taxon>
    </lineage>
</organism>
<dbReference type="RefSeq" id="WP_350340573.1">
    <property type="nucleotide sequence ID" value="NZ_JAEKNS010000069.1"/>
</dbReference>
<gene>
    <name evidence="3" type="ORF">DLM65_13875</name>
    <name evidence="2" type="ORF">JF886_06425</name>
</gene>
<dbReference type="InterPro" id="IPR035931">
    <property type="entry name" value="YlxR-like_sf"/>
</dbReference>
<reference evidence="2 5" key="3">
    <citation type="submission" date="2020-10" db="EMBL/GenBank/DDBJ databases">
        <title>Ca. Dormibacterota MAGs.</title>
        <authorList>
            <person name="Montgomery K."/>
        </authorList>
    </citation>
    <scope>NUCLEOTIDE SEQUENCE [LARGE SCALE GENOMIC DNA]</scope>
    <source>
        <strain evidence="2">SC8812_S17_18</strain>
    </source>
</reference>
<name>A0A2W5Z5M8_9BACT</name>
<evidence type="ECO:0000313" key="5">
    <source>
        <dbReference type="Proteomes" id="UP000606991"/>
    </source>
</evidence>
<feature type="domain" description="YlxR" evidence="1">
    <location>
        <begin position="8"/>
        <end position="80"/>
    </location>
</feature>
<evidence type="ECO:0000313" key="4">
    <source>
        <dbReference type="Proteomes" id="UP000248724"/>
    </source>
</evidence>
<sequence>MTPQLPQRTCVGCRRVRSRPELVRLALGSHGQVTLDARNQLPGRGAYLCADGSDCLTQARRRRALTRSLRVGEDVINYEELSATLEALRQEVQPSPR</sequence>
<evidence type="ECO:0000259" key="1">
    <source>
        <dbReference type="Pfam" id="PF04296"/>
    </source>
</evidence>
<dbReference type="EMBL" id="JAEKNS010000069">
    <property type="protein sequence ID" value="MBJ7594489.1"/>
    <property type="molecule type" value="Genomic_DNA"/>
</dbReference>
<dbReference type="Pfam" id="PF04296">
    <property type="entry name" value="YlxR"/>
    <property type="match status" value="1"/>
</dbReference>
<comment type="caution">
    <text evidence="3">The sequence shown here is derived from an EMBL/GenBank/DDBJ whole genome shotgun (WGS) entry which is preliminary data.</text>
</comment>
<reference evidence="3" key="2">
    <citation type="submission" date="2018-05" db="EMBL/GenBank/DDBJ databases">
        <authorList>
            <person name="Ferrari B."/>
        </authorList>
    </citation>
    <scope>NUCLEOTIDE SEQUENCE</scope>
    <source>
        <strain evidence="3">RRmetagenome_bin12</strain>
    </source>
</reference>
<proteinExistence type="predicted"/>
<reference evidence="3 4" key="1">
    <citation type="journal article" date="2017" name="Nature">
        <title>Atmospheric trace gases support primary production in Antarctic desert surface soil.</title>
        <authorList>
            <person name="Ji M."/>
            <person name="Greening C."/>
            <person name="Vanwonterghem I."/>
            <person name="Carere C.R."/>
            <person name="Bay S.K."/>
            <person name="Steen J.A."/>
            <person name="Montgomery K."/>
            <person name="Lines T."/>
            <person name="Beardall J."/>
            <person name="van Dorst J."/>
            <person name="Snape I."/>
            <person name="Stott M.B."/>
            <person name="Hugenholtz P."/>
            <person name="Ferrari B.C."/>
        </authorList>
    </citation>
    <scope>NUCLEOTIDE SEQUENCE [LARGE SCALE GENOMIC DNA]</scope>
    <source>
        <strain evidence="3">RRmetagenome_bin12</strain>
    </source>
</reference>
<evidence type="ECO:0000313" key="3">
    <source>
        <dbReference type="EMBL" id="PZR78155.1"/>
    </source>
</evidence>
<dbReference type="InterPro" id="IPR037465">
    <property type="entry name" value="YlxR"/>
</dbReference>
<protein>
    <submittedName>
        <fullName evidence="3">DUF448 domain-containing protein</fullName>
    </submittedName>
    <submittedName>
        <fullName evidence="2">YlxR family protein</fullName>
    </submittedName>
</protein>
<dbReference type="InterPro" id="IPR007393">
    <property type="entry name" value="YlxR_dom"/>
</dbReference>
<dbReference type="Proteomes" id="UP000248724">
    <property type="component" value="Unassembled WGS sequence"/>
</dbReference>
<dbReference type="EMBL" id="QHBU01000268">
    <property type="protein sequence ID" value="PZR78155.1"/>
    <property type="molecule type" value="Genomic_DNA"/>
</dbReference>
<accession>A0A2W5Z5M8</accession>
<evidence type="ECO:0000313" key="2">
    <source>
        <dbReference type="EMBL" id="MBJ7594489.1"/>
    </source>
</evidence>
<accession>A0A934JV36</accession>
<dbReference type="Proteomes" id="UP000606991">
    <property type="component" value="Unassembled WGS sequence"/>
</dbReference>
<dbReference type="PANTHER" id="PTHR34215:SF1">
    <property type="entry name" value="YLXR DOMAIN-CONTAINING PROTEIN"/>
    <property type="match status" value="1"/>
</dbReference>
<dbReference type="PANTHER" id="PTHR34215">
    <property type="entry name" value="BLL0784 PROTEIN"/>
    <property type="match status" value="1"/>
</dbReference>
<dbReference type="Gene3D" id="3.30.1230.10">
    <property type="entry name" value="YlxR-like"/>
    <property type="match status" value="1"/>
</dbReference>